<reference evidence="1" key="1">
    <citation type="submission" date="2014-09" db="EMBL/GenBank/DDBJ databases">
        <authorList>
            <person name="Magalhaes I.L.F."/>
            <person name="Oliveira U."/>
            <person name="Santos F.R."/>
            <person name="Vidigal T.H.D.A."/>
            <person name="Brescovit A.D."/>
            <person name="Santos A.J."/>
        </authorList>
    </citation>
    <scope>NUCLEOTIDE SEQUENCE</scope>
    <source>
        <tissue evidence="1">Shoot tissue taken approximately 20 cm above the soil surface</tissue>
    </source>
</reference>
<organism evidence="1">
    <name type="scientific">Arundo donax</name>
    <name type="common">Giant reed</name>
    <name type="synonym">Donax arundinaceus</name>
    <dbReference type="NCBI Taxonomy" id="35708"/>
    <lineage>
        <taxon>Eukaryota</taxon>
        <taxon>Viridiplantae</taxon>
        <taxon>Streptophyta</taxon>
        <taxon>Embryophyta</taxon>
        <taxon>Tracheophyta</taxon>
        <taxon>Spermatophyta</taxon>
        <taxon>Magnoliopsida</taxon>
        <taxon>Liliopsida</taxon>
        <taxon>Poales</taxon>
        <taxon>Poaceae</taxon>
        <taxon>PACMAD clade</taxon>
        <taxon>Arundinoideae</taxon>
        <taxon>Arundineae</taxon>
        <taxon>Arundo</taxon>
    </lineage>
</organism>
<evidence type="ECO:0000313" key="1">
    <source>
        <dbReference type="EMBL" id="JAD38800.1"/>
    </source>
</evidence>
<reference evidence="1" key="2">
    <citation type="journal article" date="2015" name="Data Brief">
        <title>Shoot transcriptome of the giant reed, Arundo donax.</title>
        <authorList>
            <person name="Barrero R.A."/>
            <person name="Guerrero F.D."/>
            <person name="Moolhuijzen P."/>
            <person name="Goolsby J.A."/>
            <person name="Tidwell J."/>
            <person name="Bellgard S.E."/>
            <person name="Bellgard M.I."/>
        </authorList>
    </citation>
    <scope>NUCLEOTIDE SEQUENCE</scope>
    <source>
        <tissue evidence="1">Shoot tissue taken approximately 20 cm above the soil surface</tissue>
    </source>
</reference>
<dbReference type="EMBL" id="GBRH01259095">
    <property type="protein sequence ID" value="JAD38800.1"/>
    <property type="molecule type" value="Transcribed_RNA"/>
</dbReference>
<name>A0A0A8ZPW9_ARUDO</name>
<protein>
    <submittedName>
        <fullName evidence="1">Uncharacterized protein</fullName>
    </submittedName>
</protein>
<sequence length="28" mass="3192">MCYQAQRISLSSLLELYLGRLPSSSPMF</sequence>
<accession>A0A0A8ZPW9</accession>
<proteinExistence type="predicted"/>
<dbReference type="AlphaFoldDB" id="A0A0A8ZPW9"/>